<sequence length="47" mass="5329">MFSGTMNTAQIAIYLDISSLNKQTKLLFLGITWMQEPTKSKNAEHIN</sequence>
<reference evidence="1" key="1">
    <citation type="submission" date="2018-02" db="EMBL/GenBank/DDBJ databases">
        <title>Rhizophora mucronata_Transcriptome.</title>
        <authorList>
            <person name="Meera S.P."/>
            <person name="Sreeshan A."/>
            <person name="Augustine A."/>
        </authorList>
    </citation>
    <scope>NUCLEOTIDE SEQUENCE</scope>
    <source>
        <tissue evidence="1">Leaf</tissue>
    </source>
</reference>
<evidence type="ECO:0000313" key="1">
    <source>
        <dbReference type="EMBL" id="MBX63645.1"/>
    </source>
</evidence>
<protein>
    <submittedName>
        <fullName evidence="1">Uncharacterized protein</fullName>
    </submittedName>
</protein>
<dbReference type="EMBL" id="GGEC01083161">
    <property type="protein sequence ID" value="MBX63645.1"/>
    <property type="molecule type" value="Transcribed_RNA"/>
</dbReference>
<accession>A0A2P2Q9J5</accession>
<proteinExistence type="predicted"/>
<organism evidence="1">
    <name type="scientific">Rhizophora mucronata</name>
    <name type="common">Asiatic mangrove</name>
    <dbReference type="NCBI Taxonomy" id="61149"/>
    <lineage>
        <taxon>Eukaryota</taxon>
        <taxon>Viridiplantae</taxon>
        <taxon>Streptophyta</taxon>
        <taxon>Embryophyta</taxon>
        <taxon>Tracheophyta</taxon>
        <taxon>Spermatophyta</taxon>
        <taxon>Magnoliopsida</taxon>
        <taxon>eudicotyledons</taxon>
        <taxon>Gunneridae</taxon>
        <taxon>Pentapetalae</taxon>
        <taxon>rosids</taxon>
        <taxon>fabids</taxon>
        <taxon>Malpighiales</taxon>
        <taxon>Rhizophoraceae</taxon>
        <taxon>Rhizophora</taxon>
    </lineage>
</organism>
<name>A0A2P2Q9J5_RHIMU</name>
<dbReference type="AlphaFoldDB" id="A0A2P2Q9J5"/>